<keyword evidence="2 5" id="KW-0863">Zinc-finger</keyword>
<feature type="domain" description="THAP-type" evidence="7">
    <location>
        <begin position="1"/>
        <end position="89"/>
    </location>
</feature>
<dbReference type="Pfam" id="PF05485">
    <property type="entry name" value="THAP"/>
    <property type="match status" value="1"/>
</dbReference>
<evidence type="ECO:0000256" key="2">
    <source>
        <dbReference type="ARBA" id="ARBA00022771"/>
    </source>
</evidence>
<evidence type="ECO:0000259" key="7">
    <source>
        <dbReference type="PROSITE" id="PS50950"/>
    </source>
</evidence>
<reference evidence="8" key="1">
    <citation type="submission" date="2021-06" db="EMBL/GenBank/DDBJ databases">
        <authorList>
            <person name="Hodson N. C."/>
            <person name="Mongue J. A."/>
            <person name="Jaron S. K."/>
        </authorList>
    </citation>
    <scope>NUCLEOTIDE SEQUENCE</scope>
</reference>
<feature type="region of interest" description="Disordered" evidence="6">
    <location>
        <begin position="180"/>
        <end position="229"/>
    </location>
</feature>
<feature type="region of interest" description="Disordered" evidence="6">
    <location>
        <begin position="583"/>
        <end position="602"/>
    </location>
</feature>
<gene>
    <name evidence="8" type="ORF">AFUS01_LOCUS34493</name>
</gene>
<evidence type="ECO:0000256" key="3">
    <source>
        <dbReference type="ARBA" id="ARBA00022833"/>
    </source>
</evidence>
<keyword evidence="3" id="KW-0862">Zinc</keyword>
<evidence type="ECO:0000256" key="6">
    <source>
        <dbReference type="SAM" id="MobiDB-lite"/>
    </source>
</evidence>
<dbReference type="OrthoDB" id="6483946at2759"/>
<feature type="region of interest" description="Disordered" evidence="6">
    <location>
        <begin position="466"/>
        <end position="501"/>
    </location>
</feature>
<feature type="region of interest" description="Disordered" evidence="6">
    <location>
        <begin position="660"/>
        <end position="684"/>
    </location>
</feature>
<dbReference type="AlphaFoldDB" id="A0A8J2L0S0"/>
<accession>A0A8J2L0S0</accession>
<feature type="compositionally biased region" description="Basic and acidic residues" evidence="6">
    <location>
        <begin position="583"/>
        <end position="598"/>
    </location>
</feature>
<protein>
    <recommendedName>
        <fullName evidence="7">THAP-type domain-containing protein</fullName>
    </recommendedName>
</protein>
<feature type="compositionally biased region" description="Polar residues" evidence="6">
    <location>
        <begin position="478"/>
        <end position="487"/>
    </location>
</feature>
<dbReference type="PANTHER" id="PTHR23080">
    <property type="entry name" value="THAP DOMAIN PROTEIN"/>
    <property type="match status" value="1"/>
</dbReference>
<evidence type="ECO:0000256" key="1">
    <source>
        <dbReference type="ARBA" id="ARBA00022723"/>
    </source>
</evidence>
<feature type="compositionally biased region" description="Basic and acidic residues" evidence="6">
    <location>
        <begin position="466"/>
        <end position="477"/>
    </location>
</feature>
<sequence>MLTRCCISSCKMNVRVAEAKGLSYHCFPLKDPHREKWIQAILPHVDKPESFKIVQGYTRVCSRHFRIKEYSLDSKKRARLNSNAVPSVFPRKNTPVFVQAPIEAAKSQVAMIQSAAKAANTNCSALTPTDDVEVTGQSGRVKEETNLNPTFAESICSNDQKILDLLNAVSVDNLDGLGRSTAADDIPSDGSNDDKQDQTKRKRRKWNRTAFARSSKTKQKKPSNSLNSCLTDNTFDEDALDDLNLCSLLGLTRNNSLDLDPDLEIHSGVASLGLNGVPTENGLQQSTSSSSSISLCDPIKFEDLNLMSVEEQELLQSIQAVSLDCGEADMNLNMKNIHIGPADLGEEEPITTHLLDGSTQKSLLRNPILLEDALISSASEMSLQSPADQKAGTKQVIKRVRAPSASEIEKLACDFRSSLLTSVNLPATINLAFDEDDLRLPETEFTGRNSIGLGLGDSLSVSEKRIVGGETPRKRDQSSTSRQSTKSVNKKGPVPKKKLVGITKKPKNSDKYFGKFSVERFSDSNKDIEYYTGFPTFSHFEAFFNSLESHVEKLKVTDIMHGVADLIRTQQQEAHCSHGNIAAKEETGGRENTEDQKRRPITGRSMSRIDELFMTLIRLKRRLPEKVLGHMFYVSQPTVSRTIRAWTMLLSKLLEPIPSSPETAVTESLKPRQPSSKSNGESNYFTNKGIYIPDSFRQLFLTDVATSIITSAHNPRLNSTSNSLLVSSVETVNNNNKELNIANRLSAPVNSRSDSSPNASCNCDYRRSCDSATCHDDNDERIAFTDSNILGPCSEVEIDSSDYYQWGLLVKE</sequence>
<keyword evidence="4 5" id="KW-0238">DNA-binding</keyword>
<dbReference type="SMART" id="SM00980">
    <property type="entry name" value="THAP"/>
    <property type="match status" value="1"/>
</dbReference>
<comment type="caution">
    <text evidence="8">The sequence shown here is derived from an EMBL/GenBank/DDBJ whole genome shotgun (WGS) entry which is preliminary data.</text>
</comment>
<dbReference type="Pfam" id="PF13613">
    <property type="entry name" value="HTH_Tnp_4"/>
    <property type="match status" value="1"/>
</dbReference>
<dbReference type="PROSITE" id="PS50950">
    <property type="entry name" value="ZF_THAP"/>
    <property type="match status" value="1"/>
</dbReference>
<dbReference type="GO" id="GO:0008270">
    <property type="term" value="F:zinc ion binding"/>
    <property type="evidence" value="ECO:0007669"/>
    <property type="project" value="UniProtKB-KW"/>
</dbReference>
<dbReference type="EMBL" id="CAJVCH010532376">
    <property type="protein sequence ID" value="CAG7824333.1"/>
    <property type="molecule type" value="Genomic_DNA"/>
</dbReference>
<evidence type="ECO:0000256" key="4">
    <source>
        <dbReference type="ARBA" id="ARBA00023125"/>
    </source>
</evidence>
<proteinExistence type="predicted"/>
<keyword evidence="9" id="KW-1185">Reference proteome</keyword>
<dbReference type="InterPro" id="IPR006612">
    <property type="entry name" value="THAP_Znf"/>
</dbReference>
<evidence type="ECO:0000313" key="8">
    <source>
        <dbReference type="EMBL" id="CAG7824333.1"/>
    </source>
</evidence>
<dbReference type="PANTHER" id="PTHR23080:SF133">
    <property type="entry name" value="SI:CH211-262I1.5-RELATED"/>
    <property type="match status" value="1"/>
</dbReference>
<dbReference type="Proteomes" id="UP000708208">
    <property type="component" value="Unassembled WGS sequence"/>
</dbReference>
<keyword evidence="1" id="KW-0479">Metal-binding</keyword>
<organism evidence="8 9">
    <name type="scientific">Allacma fusca</name>
    <dbReference type="NCBI Taxonomy" id="39272"/>
    <lineage>
        <taxon>Eukaryota</taxon>
        <taxon>Metazoa</taxon>
        <taxon>Ecdysozoa</taxon>
        <taxon>Arthropoda</taxon>
        <taxon>Hexapoda</taxon>
        <taxon>Collembola</taxon>
        <taxon>Symphypleona</taxon>
        <taxon>Sminthuridae</taxon>
        <taxon>Allacma</taxon>
    </lineage>
</organism>
<dbReference type="InterPro" id="IPR027805">
    <property type="entry name" value="Transposase_HTH_dom"/>
</dbReference>
<evidence type="ECO:0000256" key="5">
    <source>
        <dbReference type="PROSITE-ProRule" id="PRU00309"/>
    </source>
</evidence>
<dbReference type="GO" id="GO:0003677">
    <property type="term" value="F:DNA binding"/>
    <property type="evidence" value="ECO:0007669"/>
    <property type="project" value="UniProtKB-UniRule"/>
</dbReference>
<evidence type="ECO:0000313" key="9">
    <source>
        <dbReference type="Proteomes" id="UP000708208"/>
    </source>
</evidence>
<feature type="compositionally biased region" description="Polar residues" evidence="6">
    <location>
        <begin position="673"/>
        <end position="684"/>
    </location>
</feature>
<name>A0A8J2L0S0_9HEXA</name>